<dbReference type="PRINTS" id="PR00420">
    <property type="entry name" value="RNGMNOXGNASE"/>
</dbReference>
<evidence type="ECO:0000256" key="9">
    <source>
        <dbReference type="SAM" id="Phobius"/>
    </source>
</evidence>
<dbReference type="GO" id="GO:0071949">
    <property type="term" value="F:FAD binding"/>
    <property type="evidence" value="ECO:0007669"/>
    <property type="project" value="InterPro"/>
</dbReference>
<keyword evidence="4 9" id="KW-0812">Transmembrane</keyword>
<feature type="transmembrane region" description="Helical" evidence="9">
    <location>
        <begin position="604"/>
        <end position="625"/>
    </location>
</feature>
<evidence type="ECO:0000256" key="6">
    <source>
        <dbReference type="ARBA" id="ARBA00022989"/>
    </source>
</evidence>
<accession>A0A286UIS5</accession>
<dbReference type="SUPFAM" id="SSF54373">
    <property type="entry name" value="FAD-linked reductases, C-terminal domain"/>
    <property type="match status" value="1"/>
</dbReference>
<feature type="transmembrane region" description="Helical" evidence="9">
    <location>
        <begin position="812"/>
        <end position="836"/>
    </location>
</feature>
<evidence type="ECO:0000256" key="4">
    <source>
        <dbReference type="ARBA" id="ARBA00022692"/>
    </source>
</evidence>
<dbReference type="PANTHER" id="PTHR45649">
    <property type="entry name" value="AMINO-ACID PERMEASE BAT1"/>
    <property type="match status" value="1"/>
</dbReference>
<feature type="transmembrane region" description="Helical" evidence="9">
    <location>
        <begin position="670"/>
        <end position="692"/>
    </location>
</feature>
<name>A0A286UIS5_9AGAM</name>
<feature type="transmembrane region" description="Helical" evidence="9">
    <location>
        <begin position="20"/>
        <end position="38"/>
    </location>
</feature>
<dbReference type="Gene3D" id="3.50.50.60">
    <property type="entry name" value="FAD/NAD(P)-binding domain"/>
    <property type="match status" value="1"/>
</dbReference>
<evidence type="ECO:0000313" key="11">
    <source>
        <dbReference type="EMBL" id="PAV19375.1"/>
    </source>
</evidence>
<feature type="transmembrane region" description="Helical" evidence="9">
    <location>
        <begin position="630"/>
        <end position="650"/>
    </location>
</feature>
<dbReference type="AlphaFoldDB" id="A0A286UIS5"/>
<dbReference type="InterPro" id="IPR002938">
    <property type="entry name" value="FAD-bd"/>
</dbReference>
<evidence type="ECO:0000259" key="10">
    <source>
        <dbReference type="Pfam" id="PF01494"/>
    </source>
</evidence>
<dbReference type="EMBL" id="NBII01000004">
    <property type="protein sequence ID" value="PAV19375.1"/>
    <property type="molecule type" value="Genomic_DNA"/>
</dbReference>
<keyword evidence="12" id="KW-1185">Reference proteome</keyword>
<evidence type="ECO:0000256" key="3">
    <source>
        <dbReference type="ARBA" id="ARBA00022630"/>
    </source>
</evidence>
<feature type="transmembrane region" description="Helical" evidence="9">
    <location>
        <begin position="842"/>
        <end position="865"/>
    </location>
</feature>
<feature type="transmembrane region" description="Helical" evidence="9">
    <location>
        <begin position="485"/>
        <end position="505"/>
    </location>
</feature>
<dbReference type="STRING" id="2282107.A0A286UIS5"/>
<dbReference type="InterPro" id="IPR002293">
    <property type="entry name" value="AA/rel_permease1"/>
</dbReference>
<keyword evidence="5" id="KW-0274">FAD</keyword>
<feature type="domain" description="FAD-binding" evidence="10">
    <location>
        <begin position="20"/>
        <end position="372"/>
    </location>
</feature>
<dbReference type="Gene3D" id="1.20.1740.10">
    <property type="entry name" value="Amino acid/polyamine transporter I"/>
    <property type="match status" value="1"/>
</dbReference>
<feature type="transmembrane region" description="Helical" evidence="9">
    <location>
        <begin position="556"/>
        <end position="584"/>
    </location>
</feature>
<evidence type="ECO:0000256" key="5">
    <source>
        <dbReference type="ARBA" id="ARBA00022827"/>
    </source>
</evidence>
<proteinExistence type="predicted"/>
<gene>
    <name evidence="11" type="ORF">PNOK_0430900</name>
</gene>
<dbReference type="Proteomes" id="UP000217199">
    <property type="component" value="Unassembled WGS sequence"/>
</dbReference>
<keyword evidence="8 9" id="KW-0472">Membrane</keyword>
<evidence type="ECO:0000256" key="7">
    <source>
        <dbReference type="ARBA" id="ARBA00023002"/>
    </source>
</evidence>
<dbReference type="OrthoDB" id="9993796at2759"/>
<evidence type="ECO:0000313" key="12">
    <source>
        <dbReference type="Proteomes" id="UP000217199"/>
    </source>
</evidence>
<dbReference type="Pfam" id="PF13520">
    <property type="entry name" value="AA_permease_2"/>
    <property type="match status" value="1"/>
</dbReference>
<evidence type="ECO:0000256" key="8">
    <source>
        <dbReference type="ARBA" id="ARBA00023136"/>
    </source>
</evidence>
<dbReference type="PANTHER" id="PTHR45649:SF6">
    <property type="entry name" value="GABA-SPECIFIC PERMEASE"/>
    <property type="match status" value="1"/>
</dbReference>
<keyword evidence="2" id="KW-0813">Transport</keyword>
<keyword evidence="6 9" id="KW-1133">Transmembrane helix</keyword>
<sequence length="972" mass="106901">MFSNAHHEGEGMHKAPLQLHILIIGCGIGGLAAAYSLLRAGHRITIIEAAHELGEVGAGIQISPNVSRLLIRWGLGERLAQAGVQPEGIRFRRYVNGEAVGYLHYGASMLRIYNAPYYHIHRADLHSMLFDLISGSPNLTIRLRSNVVFIDPTPNPCVSVKLASGEVISGDIIVGADGVKSFTRSVVVGRPDNADPTGDAAYRAVIPTDVMLNDPELRSFVETPETSVWMGPRRHMVGYCIRAKLEYNLVMIHPDDGSVESWTAEGSADKLRSDFEDFEPRVKKLLSHVKSTLKWRLMDRKPLERWVHQDGRVVLLGDACHPMLPYRSQGAAMAIEDGSMLGLIFSKISDISQSSFLLQSYERLRYDRTSKIQAASRQNQHVFHLENGQEQKARDDKMRQTMNKELQYKEFDDVLKNASLECSSSKSKDDLQAQAKMWDHRQTYITQFAYDADEAVERWWVDEGQELIKNFNASESAINTALEPLMAHCDVGIVATYSSVLVYAIPNGGPVSMWLAASIFLILIGLAVGELGSSMPMCGGLYFWTYRFSSPRYRNLLAWMVGYTNSFAYITGVAGVDWALAVQIMAAVTIGTDFVFVPTVQQTYGLYCGLVLIHCLIGSLTTSVLAKLTFAYITLNIVLLLAIIIGVPVATPEEYKNTTSFALGGFFNLYNWPNGYAFIFSFLAPIWTVGGFDSSVHISEEARNAKIAVPWSVISNTVSGCVLGWALNLAIVFNMGTNVNSILNSPIGQPMATILLNSFGKKGTLVVWSLIILSQFMVGISILTVASRLVFSFARDGGFPFSKFLYRINPRSGVPTNCVWVSGILAILLGLLSFAGPLATEAIFTVSIVAQFVSIAIPIAVRYLGGQKFVPGPFSTGILSIPIAVISSLWMAFMAIVLLFPTTPRTSPGTMNYSVAVFGGVVLLALIYYYFPVYGGIHWFTGPISTIDNNETANASVEMVVDVKDKLEYVDK</sequence>
<feature type="transmembrane region" description="Helical" evidence="9">
    <location>
        <begin position="765"/>
        <end position="791"/>
    </location>
</feature>
<feature type="transmembrane region" description="Helical" evidence="9">
    <location>
        <begin position="877"/>
        <end position="900"/>
    </location>
</feature>
<keyword evidence="7" id="KW-0560">Oxidoreductase</keyword>
<feature type="transmembrane region" description="Helical" evidence="9">
    <location>
        <begin position="713"/>
        <end position="733"/>
    </location>
</feature>
<organism evidence="11 12">
    <name type="scientific">Pyrrhoderma noxium</name>
    <dbReference type="NCBI Taxonomy" id="2282107"/>
    <lineage>
        <taxon>Eukaryota</taxon>
        <taxon>Fungi</taxon>
        <taxon>Dikarya</taxon>
        <taxon>Basidiomycota</taxon>
        <taxon>Agaricomycotina</taxon>
        <taxon>Agaricomycetes</taxon>
        <taxon>Hymenochaetales</taxon>
        <taxon>Hymenochaetaceae</taxon>
        <taxon>Pyrrhoderma</taxon>
    </lineage>
</organism>
<protein>
    <submittedName>
        <fullName evidence="11">APC amino acid permease</fullName>
    </submittedName>
</protein>
<evidence type="ECO:0000256" key="1">
    <source>
        <dbReference type="ARBA" id="ARBA00004141"/>
    </source>
</evidence>
<dbReference type="Pfam" id="PF01494">
    <property type="entry name" value="FAD_binding_3"/>
    <property type="match status" value="1"/>
</dbReference>
<dbReference type="GO" id="GO:0016491">
    <property type="term" value="F:oxidoreductase activity"/>
    <property type="evidence" value="ECO:0007669"/>
    <property type="project" value="UniProtKB-KW"/>
</dbReference>
<dbReference type="InterPro" id="IPR036188">
    <property type="entry name" value="FAD/NAD-bd_sf"/>
</dbReference>
<feature type="transmembrane region" description="Helical" evidence="9">
    <location>
        <begin position="511"/>
        <end position="544"/>
    </location>
</feature>
<dbReference type="SUPFAM" id="SSF51905">
    <property type="entry name" value="FAD/NAD(P)-binding domain"/>
    <property type="match status" value="1"/>
</dbReference>
<comment type="caution">
    <text evidence="11">The sequence shown here is derived from an EMBL/GenBank/DDBJ whole genome shotgun (WGS) entry which is preliminary data.</text>
</comment>
<dbReference type="FunFam" id="3.50.50.60:FF:000115">
    <property type="entry name" value="Salicylate hydroxylase, putative"/>
    <property type="match status" value="1"/>
</dbReference>
<feature type="transmembrane region" description="Helical" evidence="9">
    <location>
        <begin position="912"/>
        <end position="931"/>
    </location>
</feature>
<dbReference type="GO" id="GO:0016020">
    <property type="term" value="C:membrane"/>
    <property type="evidence" value="ECO:0007669"/>
    <property type="project" value="UniProtKB-SubCell"/>
</dbReference>
<comment type="subcellular location">
    <subcellularLocation>
        <location evidence="1">Membrane</location>
        <topology evidence="1">Multi-pass membrane protein</topology>
    </subcellularLocation>
</comment>
<dbReference type="InParanoid" id="A0A286UIS5"/>
<keyword evidence="3" id="KW-0285">Flavoprotein</keyword>
<dbReference type="GO" id="GO:0022857">
    <property type="term" value="F:transmembrane transporter activity"/>
    <property type="evidence" value="ECO:0007669"/>
    <property type="project" value="InterPro"/>
</dbReference>
<reference evidence="11 12" key="1">
    <citation type="journal article" date="2017" name="Mol. Ecol.">
        <title>Comparative and population genomic landscape of Phellinus noxius: A hypervariable fungus causing root rot in trees.</title>
        <authorList>
            <person name="Chung C.L."/>
            <person name="Lee T.J."/>
            <person name="Akiba M."/>
            <person name="Lee H.H."/>
            <person name="Kuo T.H."/>
            <person name="Liu D."/>
            <person name="Ke H.M."/>
            <person name="Yokoi T."/>
            <person name="Roa M.B."/>
            <person name="Lu M.J."/>
            <person name="Chang Y.Y."/>
            <person name="Ann P.J."/>
            <person name="Tsai J.N."/>
            <person name="Chen C.Y."/>
            <person name="Tzean S.S."/>
            <person name="Ota Y."/>
            <person name="Hattori T."/>
            <person name="Sahashi N."/>
            <person name="Liou R.F."/>
            <person name="Kikuchi T."/>
            <person name="Tsai I.J."/>
        </authorList>
    </citation>
    <scope>NUCLEOTIDE SEQUENCE [LARGE SCALE GENOMIC DNA]</scope>
    <source>
        <strain evidence="11 12">FFPRI411160</strain>
    </source>
</reference>
<evidence type="ECO:0000256" key="2">
    <source>
        <dbReference type="ARBA" id="ARBA00022448"/>
    </source>
</evidence>